<evidence type="ECO:0000313" key="2">
    <source>
        <dbReference type="Proteomes" id="UP000005850"/>
    </source>
</evidence>
<protein>
    <submittedName>
        <fullName evidence="1">Uncharacterized protein</fullName>
    </submittedName>
</protein>
<evidence type="ECO:0000313" key="1">
    <source>
        <dbReference type="EMBL" id="AIG27285.1"/>
    </source>
</evidence>
<dbReference type="RefSeq" id="WP_003335830.1">
    <property type="nucleotide sequence ID" value="NZ_CP007806.1"/>
</dbReference>
<dbReference type="AlphaFoldDB" id="A0A075RCY7"/>
<dbReference type="Proteomes" id="UP000005850">
    <property type="component" value="Chromosome"/>
</dbReference>
<name>A0A075RCY7_BRELA</name>
<accession>A0A075RCY7</accession>
<dbReference type="KEGG" id="blr:BRLA_c029730"/>
<sequence length="88" mass="10270">MDQRIYSSREAGQSIAPKEIAAMQKEMLRLKQEVEEMKGIGNNWNVIRGMVIKMHLTKRYNDNTLEKLSQKIMEVSQDERCFAVPLLE</sequence>
<reference evidence="1 2" key="1">
    <citation type="journal article" date="2011" name="J. Bacteriol.">
        <title>Genome sequence of Brevibacillus laterosporus LMG 15441, a pathogen of invertebrates.</title>
        <authorList>
            <person name="Djukic M."/>
            <person name="Poehlein A."/>
            <person name="Thurmer A."/>
            <person name="Daniel R."/>
        </authorList>
    </citation>
    <scope>NUCLEOTIDE SEQUENCE [LARGE SCALE GENOMIC DNA]</scope>
    <source>
        <strain evidence="1 2">LMG 15441</strain>
    </source>
</reference>
<dbReference type="HOGENOM" id="CLU_2463052_0_0_9"/>
<dbReference type="EMBL" id="CP007806">
    <property type="protein sequence ID" value="AIG27285.1"/>
    <property type="molecule type" value="Genomic_DNA"/>
</dbReference>
<dbReference type="STRING" id="1042163.BRLA_c029730"/>
<keyword evidence="2" id="KW-1185">Reference proteome</keyword>
<gene>
    <name evidence="1" type="ORF">BRLA_c029730</name>
</gene>
<proteinExistence type="predicted"/>
<organism evidence="1 2">
    <name type="scientific">Brevibacillus laterosporus LMG 15441</name>
    <dbReference type="NCBI Taxonomy" id="1042163"/>
    <lineage>
        <taxon>Bacteria</taxon>
        <taxon>Bacillati</taxon>
        <taxon>Bacillota</taxon>
        <taxon>Bacilli</taxon>
        <taxon>Bacillales</taxon>
        <taxon>Paenibacillaceae</taxon>
        <taxon>Brevibacillus</taxon>
    </lineage>
</organism>